<accession>A0A4R7BLD6</accession>
<dbReference type="SUPFAM" id="SSF50882">
    <property type="entry name" value="beta-Barrel protease inhibitors"/>
    <property type="match status" value="1"/>
</dbReference>
<protein>
    <submittedName>
        <fullName evidence="4">Protease inhibitor Inh</fullName>
    </submittedName>
</protein>
<proteinExistence type="predicted"/>
<organism evidence="4 5">
    <name type="scientific">Enterovirga rhinocerotis</name>
    <dbReference type="NCBI Taxonomy" id="1339210"/>
    <lineage>
        <taxon>Bacteria</taxon>
        <taxon>Pseudomonadati</taxon>
        <taxon>Pseudomonadota</taxon>
        <taxon>Alphaproteobacteria</taxon>
        <taxon>Hyphomicrobiales</taxon>
        <taxon>Methylobacteriaceae</taxon>
        <taxon>Enterovirga</taxon>
    </lineage>
</organism>
<dbReference type="GO" id="GO:0004866">
    <property type="term" value="F:endopeptidase inhibitor activity"/>
    <property type="evidence" value="ECO:0007669"/>
    <property type="project" value="InterPro"/>
</dbReference>
<dbReference type="InterPro" id="IPR021140">
    <property type="entry name" value="Inh/Omp19"/>
</dbReference>
<evidence type="ECO:0000313" key="4">
    <source>
        <dbReference type="EMBL" id="TDR85442.1"/>
    </source>
</evidence>
<dbReference type="EMBL" id="SNZR01000017">
    <property type="protein sequence ID" value="TDR85442.1"/>
    <property type="molecule type" value="Genomic_DNA"/>
</dbReference>
<evidence type="ECO:0000256" key="2">
    <source>
        <dbReference type="SAM" id="MobiDB-lite"/>
    </source>
</evidence>
<dbReference type="InterPro" id="IPR016085">
    <property type="entry name" value="Protease_inh_B-barrel_dom"/>
</dbReference>
<keyword evidence="5" id="KW-1185">Reference proteome</keyword>
<comment type="caution">
    <text evidence="4">The sequence shown here is derived from an EMBL/GenBank/DDBJ whole genome shotgun (WGS) entry which is preliminary data.</text>
</comment>
<feature type="domain" description="Alkaline proteinase inhibitor/ Outer membrane lipoprotein Omp19" evidence="3">
    <location>
        <begin position="121"/>
        <end position="209"/>
    </location>
</feature>
<evidence type="ECO:0000259" key="3">
    <source>
        <dbReference type="Pfam" id="PF02974"/>
    </source>
</evidence>
<evidence type="ECO:0000313" key="5">
    <source>
        <dbReference type="Proteomes" id="UP000295122"/>
    </source>
</evidence>
<dbReference type="RefSeq" id="WP_133774450.1">
    <property type="nucleotide sequence ID" value="NZ_SNZR01000017.1"/>
</dbReference>
<keyword evidence="1" id="KW-0732">Signal</keyword>
<dbReference type="Pfam" id="PF02974">
    <property type="entry name" value="Inh"/>
    <property type="match status" value="1"/>
</dbReference>
<dbReference type="AlphaFoldDB" id="A0A4R7BLD6"/>
<feature type="compositionally biased region" description="Polar residues" evidence="2">
    <location>
        <begin position="115"/>
        <end position="125"/>
    </location>
</feature>
<dbReference type="Gene3D" id="2.40.128.10">
    <property type="match status" value="1"/>
</dbReference>
<name>A0A4R7BLD6_9HYPH</name>
<dbReference type="Proteomes" id="UP000295122">
    <property type="component" value="Unassembled WGS sequence"/>
</dbReference>
<feature type="region of interest" description="Disordered" evidence="2">
    <location>
        <begin position="60"/>
        <end position="128"/>
    </location>
</feature>
<evidence type="ECO:0000256" key="1">
    <source>
        <dbReference type="ARBA" id="ARBA00022729"/>
    </source>
</evidence>
<dbReference type="OrthoDB" id="8446677at2"/>
<gene>
    <name evidence="4" type="ORF">EV668_4564</name>
</gene>
<reference evidence="4 5" key="1">
    <citation type="submission" date="2019-03" db="EMBL/GenBank/DDBJ databases">
        <title>Genomic Encyclopedia of Type Strains, Phase IV (KMG-IV): sequencing the most valuable type-strain genomes for metagenomic binning, comparative biology and taxonomic classification.</title>
        <authorList>
            <person name="Goeker M."/>
        </authorList>
    </citation>
    <scope>NUCLEOTIDE SEQUENCE [LARGE SCALE GENOMIC DNA]</scope>
    <source>
        <strain evidence="4 5">DSM 25903</strain>
    </source>
</reference>
<sequence>MRFERRKVIQRFDAVHPIRRSVLTLVVLGCSLTLAGCQSGRFGGFGSASTPRSVQAPHYAPDAVAPSVPSGSVTEEPLGPPPGGVATLGGGGEVTPMPGSSQPVPTMGGGGGFASSPTTRSSAIGSWTAKEASGSCRVTLSSTPSLDLYRASAGGCSNKELGRVTAWDFRDGEIYLFQPGGAVAARLRPGGGGLTGVLAKSGAPLSMTRG</sequence>